<reference evidence="3" key="1">
    <citation type="journal article" date="2019" name="Int. J. Syst. Evol. Microbiol.">
        <title>The Global Catalogue of Microorganisms (GCM) 10K type strain sequencing project: providing services to taxonomists for standard genome sequencing and annotation.</title>
        <authorList>
            <consortium name="The Broad Institute Genomics Platform"/>
            <consortium name="The Broad Institute Genome Sequencing Center for Infectious Disease"/>
            <person name="Wu L."/>
            <person name="Ma J."/>
        </authorList>
    </citation>
    <scope>NUCLEOTIDE SEQUENCE [LARGE SCALE GENOMIC DNA]</scope>
    <source>
        <strain evidence="3">JCM 9918</strain>
    </source>
</reference>
<dbReference type="EMBL" id="JBHSNZ010000021">
    <property type="protein sequence ID" value="MFC5811077.1"/>
    <property type="molecule type" value="Genomic_DNA"/>
</dbReference>
<dbReference type="RefSeq" id="WP_272171179.1">
    <property type="nucleotide sequence ID" value="NZ_JAQOSL010000026.1"/>
</dbReference>
<organism evidence="2 3">
    <name type="scientific">Streptomyces heilongjiangensis</name>
    <dbReference type="NCBI Taxonomy" id="945052"/>
    <lineage>
        <taxon>Bacteria</taxon>
        <taxon>Bacillati</taxon>
        <taxon>Actinomycetota</taxon>
        <taxon>Actinomycetes</taxon>
        <taxon>Kitasatosporales</taxon>
        <taxon>Streptomycetaceae</taxon>
        <taxon>Streptomyces</taxon>
    </lineage>
</organism>
<accession>A0ABW1BD04</accession>
<evidence type="ECO:0000313" key="2">
    <source>
        <dbReference type="EMBL" id="MFC5811077.1"/>
    </source>
</evidence>
<gene>
    <name evidence="2" type="ORF">ACFQGO_26860</name>
</gene>
<dbReference type="Proteomes" id="UP001596112">
    <property type="component" value="Unassembled WGS sequence"/>
</dbReference>
<protein>
    <submittedName>
        <fullName evidence="2">Uncharacterized protein</fullName>
    </submittedName>
</protein>
<proteinExistence type="predicted"/>
<feature type="region of interest" description="Disordered" evidence="1">
    <location>
        <begin position="48"/>
        <end position="72"/>
    </location>
</feature>
<comment type="caution">
    <text evidence="2">The sequence shown here is derived from an EMBL/GenBank/DDBJ whole genome shotgun (WGS) entry which is preliminary data.</text>
</comment>
<evidence type="ECO:0000313" key="3">
    <source>
        <dbReference type="Proteomes" id="UP001596112"/>
    </source>
</evidence>
<name>A0ABW1BD04_9ACTN</name>
<keyword evidence="3" id="KW-1185">Reference proteome</keyword>
<sequence length="72" mass="7996">MDASDAWTPPTAALASATTISPIEELIRRHVLEPLGVEDVTAEPPAERRPVFRGLLGRARPPTRAERLRRRT</sequence>
<evidence type="ECO:0000256" key="1">
    <source>
        <dbReference type="SAM" id="MobiDB-lite"/>
    </source>
</evidence>